<feature type="compositionally biased region" description="Basic residues" evidence="3">
    <location>
        <begin position="286"/>
        <end position="295"/>
    </location>
</feature>
<dbReference type="InterPro" id="IPR001611">
    <property type="entry name" value="Leu-rich_rpt"/>
</dbReference>
<dbReference type="PANTHER" id="PTHR46652">
    <property type="entry name" value="LEUCINE-RICH REPEAT AND IQ DOMAIN-CONTAINING PROTEIN 1-RELATED"/>
    <property type="match status" value="1"/>
</dbReference>
<keyword evidence="1" id="KW-0433">Leucine-rich repeat</keyword>
<organism evidence="4 5">
    <name type="scientific">Malus domestica</name>
    <name type="common">Apple</name>
    <name type="synonym">Pyrus malus</name>
    <dbReference type="NCBI Taxonomy" id="3750"/>
    <lineage>
        <taxon>Eukaryota</taxon>
        <taxon>Viridiplantae</taxon>
        <taxon>Streptophyta</taxon>
        <taxon>Embryophyta</taxon>
        <taxon>Tracheophyta</taxon>
        <taxon>Spermatophyta</taxon>
        <taxon>Magnoliopsida</taxon>
        <taxon>eudicotyledons</taxon>
        <taxon>Gunneridae</taxon>
        <taxon>Pentapetalae</taxon>
        <taxon>rosids</taxon>
        <taxon>fabids</taxon>
        <taxon>Rosales</taxon>
        <taxon>Rosaceae</taxon>
        <taxon>Amygdaloideae</taxon>
        <taxon>Maleae</taxon>
        <taxon>Malus</taxon>
    </lineage>
</organism>
<evidence type="ECO:0000313" key="4">
    <source>
        <dbReference type="EMBL" id="RXH83377.1"/>
    </source>
</evidence>
<dbReference type="AlphaFoldDB" id="A0A498IMW1"/>
<evidence type="ECO:0008006" key="6">
    <source>
        <dbReference type="Google" id="ProtNLM"/>
    </source>
</evidence>
<dbReference type="SUPFAM" id="SSF52058">
    <property type="entry name" value="L domain-like"/>
    <property type="match status" value="1"/>
</dbReference>
<name>A0A498IMW1_MALDO</name>
<dbReference type="InterPro" id="IPR050836">
    <property type="entry name" value="SDS22/Internalin_LRR"/>
</dbReference>
<evidence type="ECO:0000313" key="5">
    <source>
        <dbReference type="Proteomes" id="UP000290289"/>
    </source>
</evidence>
<feature type="region of interest" description="Disordered" evidence="3">
    <location>
        <begin position="240"/>
        <end position="348"/>
    </location>
</feature>
<evidence type="ECO:0000256" key="2">
    <source>
        <dbReference type="ARBA" id="ARBA00022737"/>
    </source>
</evidence>
<evidence type="ECO:0000256" key="3">
    <source>
        <dbReference type="SAM" id="MobiDB-lite"/>
    </source>
</evidence>
<keyword evidence="2" id="KW-0677">Repeat</keyword>
<dbReference type="STRING" id="3750.A0A498IMW1"/>
<dbReference type="PROSITE" id="PS51450">
    <property type="entry name" value="LRR"/>
    <property type="match status" value="1"/>
</dbReference>
<gene>
    <name evidence="4" type="ORF">DVH24_005630</name>
</gene>
<dbReference type="SUPFAM" id="SSF52075">
    <property type="entry name" value="Outer arm dynein light chain 1"/>
    <property type="match status" value="1"/>
</dbReference>
<accession>A0A498IMW1</accession>
<dbReference type="EMBL" id="RDQH01000337">
    <property type="protein sequence ID" value="RXH83377.1"/>
    <property type="molecule type" value="Genomic_DNA"/>
</dbReference>
<proteinExistence type="predicted"/>
<dbReference type="Gene3D" id="3.80.10.10">
    <property type="entry name" value="Ribonuclease Inhibitor"/>
    <property type="match status" value="2"/>
</dbReference>
<comment type="caution">
    <text evidence="4">The sequence shown here is derived from an EMBL/GenBank/DDBJ whole genome shotgun (WGS) entry which is preliminary data.</text>
</comment>
<dbReference type="PANTHER" id="PTHR46652:SF7">
    <property type="entry name" value="LEUCINE-RICH REPEAT AND IQ DOMAIN-CONTAINING PROTEIN 1"/>
    <property type="match status" value="1"/>
</dbReference>
<keyword evidence="5" id="KW-1185">Reference proteome</keyword>
<sequence>MLGRVQELGEFRPQLQQNLTSLKGLKSCVNWKWLSVANNKLQNLNGIVLNAGNNKLKAMDEVKVYCELTCSNFECFSFYLLGFVDNEIASICRLELLRELNTLVLSRNPIHDIGDSLKKMKSITKLTLCHCQLQTIEASLKFCIELKGLRLAHNDIKSLPAELALNKKLQNLDMGNNVITRWSDLKVINSLVNLWNLNLQGNTVVEKDKLVKKIKKMLPNLHVFNARPIDKYIKNGKGAGIDEDDSSLNTASNHSDTKKSKWKRQGSKDNTSNNVVVVEEDEKRDPVKKKNRKHQVQNEDDRGNLENTGDFEKASQQKKQKKSSAHTEDNTRVGKKSEKSKVRKGDLDVIDDADTPFLKLFSVDAKVAGEKKAKDKVI</sequence>
<protein>
    <recommendedName>
        <fullName evidence="6">U2A'/phosphoprotein 32 family A C-terminal domain-containing protein</fullName>
    </recommendedName>
</protein>
<dbReference type="Proteomes" id="UP000290289">
    <property type="component" value="Chromosome 11"/>
</dbReference>
<feature type="compositionally biased region" description="Basic and acidic residues" evidence="3">
    <location>
        <begin position="325"/>
        <end position="347"/>
    </location>
</feature>
<dbReference type="InterPro" id="IPR032675">
    <property type="entry name" value="LRR_dom_sf"/>
</dbReference>
<feature type="compositionally biased region" description="Basic and acidic residues" evidence="3">
    <location>
        <begin position="296"/>
        <end position="315"/>
    </location>
</feature>
<reference evidence="4 5" key="1">
    <citation type="submission" date="2018-10" db="EMBL/GenBank/DDBJ databases">
        <title>A high-quality apple genome assembly.</title>
        <authorList>
            <person name="Hu J."/>
        </authorList>
    </citation>
    <scope>NUCLEOTIDE SEQUENCE [LARGE SCALE GENOMIC DNA]</scope>
    <source>
        <strain evidence="5">cv. HFTH1</strain>
        <tissue evidence="4">Young leaf</tissue>
    </source>
</reference>
<evidence type="ECO:0000256" key="1">
    <source>
        <dbReference type="ARBA" id="ARBA00022614"/>
    </source>
</evidence>